<keyword evidence="3" id="KW-1185">Reference proteome</keyword>
<gene>
    <name evidence="2" type="ORF">A4D02_19640</name>
</gene>
<protein>
    <recommendedName>
        <fullName evidence="4">FecR protein domain-containing protein</fullName>
    </recommendedName>
</protein>
<evidence type="ECO:0000313" key="3">
    <source>
        <dbReference type="Proteomes" id="UP000192277"/>
    </source>
</evidence>
<keyword evidence="1" id="KW-0472">Membrane</keyword>
<keyword evidence="1" id="KW-0812">Transmembrane</keyword>
<dbReference type="Proteomes" id="UP000192277">
    <property type="component" value="Unassembled WGS sequence"/>
</dbReference>
<proteinExistence type="predicted"/>
<comment type="caution">
    <text evidence="2">The sequence shown here is derived from an EMBL/GenBank/DDBJ whole genome shotgun (WGS) entry which is preliminary data.</text>
</comment>
<organism evidence="2 3">
    <name type="scientific">Niastella koreensis</name>
    <dbReference type="NCBI Taxonomy" id="354356"/>
    <lineage>
        <taxon>Bacteria</taxon>
        <taxon>Pseudomonadati</taxon>
        <taxon>Bacteroidota</taxon>
        <taxon>Chitinophagia</taxon>
        <taxon>Chitinophagales</taxon>
        <taxon>Chitinophagaceae</taxon>
        <taxon>Niastella</taxon>
    </lineage>
</organism>
<keyword evidence="1" id="KW-1133">Transmembrane helix</keyword>
<evidence type="ECO:0000256" key="1">
    <source>
        <dbReference type="SAM" id="Phobius"/>
    </source>
</evidence>
<dbReference type="RefSeq" id="WP_014223462.1">
    <property type="nucleotide sequence ID" value="NZ_LWBO01000002.1"/>
</dbReference>
<accession>A0ABX3P436</accession>
<evidence type="ECO:0000313" key="2">
    <source>
        <dbReference type="EMBL" id="OQP53910.1"/>
    </source>
</evidence>
<evidence type="ECO:0008006" key="4">
    <source>
        <dbReference type="Google" id="ProtNLM"/>
    </source>
</evidence>
<name>A0ABX3P436_9BACT</name>
<sequence>MLSDNQHIDDFFRQKEEAFSPDNLPVEANWQQFKTQLNKPGGDPGKFPPGNTHITRSLGLWIIAVVVLLVAINPFRHGKKKITTPTKKQTTVVKNTTRQASTNTDSNYRPAIKYKPLDLSDTISELSFQPTAARNKVPVHEQGPILISAVPAAPVVSNKGNDTVESSSPDATQLLQSFFQQLEKPTQEFYINTDRDTTLVAKEGTRLFVPAHTLINKAGPVKIIVREYYKYEDIIAAKLTTTSNGQQLITGGMVHISAEQDGQPVVIAPQKAITVNIPTNNYDDSMQLFAGQEQPQTNENSTNLNWLPVGPLHNNLNFHDNPKGYELNLKKVEPYNVSYGKKTTARFYVSRGIDIPKSELTDRLKERFGSYYDVIKIKRAPKRTYKNEQLVIDSIPVYDTVKVVRIKNTGESDSARYDRELKEDSFYNAQQSRLAQTYSFTISNFGWFNCDRFMNDPRPKVNVTVNIDKGATAGNHVCLLVFTKNKSIVQGVYWSGQKDYFPQVPAGESAILVTVAVTADKVVSNIHPFTTSDTLISDLIFTPTTPEQFKQKLQPLISSQKQ</sequence>
<feature type="transmembrane region" description="Helical" evidence="1">
    <location>
        <begin position="58"/>
        <end position="75"/>
    </location>
</feature>
<dbReference type="EMBL" id="LWBO01000002">
    <property type="protein sequence ID" value="OQP53910.1"/>
    <property type="molecule type" value="Genomic_DNA"/>
</dbReference>
<reference evidence="2 3" key="1">
    <citation type="submission" date="2016-04" db="EMBL/GenBank/DDBJ databases">
        <authorList>
            <person name="Chen L."/>
            <person name="Zhuang W."/>
            <person name="Wang G."/>
        </authorList>
    </citation>
    <scope>NUCLEOTIDE SEQUENCE [LARGE SCALE GENOMIC DNA]</scope>
    <source>
        <strain evidence="3">GR20</strain>
    </source>
</reference>